<reference evidence="9" key="1">
    <citation type="submission" date="2025-08" db="UniProtKB">
        <authorList>
            <consortium name="RefSeq"/>
        </authorList>
    </citation>
    <scope>IDENTIFICATION</scope>
    <source>
        <strain evidence="9">11010-0011.00</strain>
        <tissue evidence="9">Whole body</tissue>
    </source>
</reference>
<proteinExistence type="inferred from homology"/>
<comment type="subcellular location">
    <subcellularLocation>
        <location evidence="1">Mitochondrion inner membrane</location>
        <topology evidence="1">Peripheral membrane protein</topology>
        <orientation evidence="1">Matrix side</orientation>
    </subcellularLocation>
</comment>
<evidence type="ECO:0000256" key="3">
    <source>
        <dbReference type="ARBA" id="ARBA00022792"/>
    </source>
</evidence>
<evidence type="ECO:0000256" key="2">
    <source>
        <dbReference type="ARBA" id="ARBA00005453"/>
    </source>
</evidence>
<organism evidence="8 9">
    <name type="scientific">Drosophila lebanonensis</name>
    <name type="common">Fruit fly</name>
    <name type="synonym">Scaptodrosophila lebanonensis</name>
    <dbReference type="NCBI Taxonomy" id="7225"/>
    <lineage>
        <taxon>Eukaryota</taxon>
        <taxon>Metazoa</taxon>
        <taxon>Ecdysozoa</taxon>
        <taxon>Arthropoda</taxon>
        <taxon>Hexapoda</taxon>
        <taxon>Insecta</taxon>
        <taxon>Pterygota</taxon>
        <taxon>Neoptera</taxon>
        <taxon>Endopterygota</taxon>
        <taxon>Diptera</taxon>
        <taxon>Brachycera</taxon>
        <taxon>Muscomorpha</taxon>
        <taxon>Ephydroidea</taxon>
        <taxon>Drosophilidae</taxon>
        <taxon>Scaptodrosophila</taxon>
    </lineage>
</organism>
<dbReference type="AlphaFoldDB" id="A0A6J2TSD4"/>
<keyword evidence="8" id="KW-1185">Reference proteome</keyword>
<feature type="transmembrane region" description="Helical" evidence="7">
    <location>
        <begin position="145"/>
        <end position="163"/>
    </location>
</feature>
<accession>A0A6J2TSD4</accession>
<dbReference type="GeneID" id="115627459"/>
<keyword evidence="3" id="KW-0999">Mitochondrion inner membrane</keyword>
<dbReference type="Proteomes" id="UP000504634">
    <property type="component" value="Unplaced"/>
</dbReference>
<keyword evidence="7" id="KW-1133">Transmembrane helix</keyword>
<evidence type="ECO:0000313" key="9">
    <source>
        <dbReference type="RefSeq" id="XP_030378989.1"/>
    </source>
</evidence>
<evidence type="ECO:0000256" key="5">
    <source>
        <dbReference type="ARBA" id="ARBA00023128"/>
    </source>
</evidence>
<protein>
    <submittedName>
        <fullName evidence="9">APOPT family protein CG14806, mitochondrial</fullName>
    </submittedName>
</protein>
<dbReference type="RefSeq" id="XP_030378989.1">
    <property type="nucleotide sequence ID" value="XM_030523129.1"/>
</dbReference>
<keyword evidence="7" id="KW-0812">Transmembrane</keyword>
<dbReference type="PANTHER" id="PTHR31107">
    <property type="entry name" value="APOPTOGENIC PROTEIN 1, MITOCHONDRIAL"/>
    <property type="match status" value="1"/>
</dbReference>
<keyword evidence="5" id="KW-0496">Mitochondrion</keyword>
<dbReference type="OrthoDB" id="6246201at2759"/>
<evidence type="ECO:0000256" key="6">
    <source>
        <dbReference type="ARBA" id="ARBA00023136"/>
    </source>
</evidence>
<keyword evidence="6 7" id="KW-0472">Membrane</keyword>
<evidence type="ECO:0000256" key="7">
    <source>
        <dbReference type="SAM" id="Phobius"/>
    </source>
</evidence>
<comment type="similarity">
    <text evidence="2">Belongs to the COA8 family.</text>
</comment>
<dbReference type="CTD" id="84334"/>
<evidence type="ECO:0000256" key="1">
    <source>
        <dbReference type="ARBA" id="ARBA00004443"/>
    </source>
</evidence>
<evidence type="ECO:0000256" key="4">
    <source>
        <dbReference type="ARBA" id="ARBA00022946"/>
    </source>
</evidence>
<name>A0A6J2TSD4_DROLE</name>
<dbReference type="PANTHER" id="PTHR31107:SF2">
    <property type="entry name" value="CYTOCHROME C OXIDASE ASSEMBLY FACTOR 8"/>
    <property type="match status" value="1"/>
</dbReference>
<dbReference type="GO" id="GO:0097193">
    <property type="term" value="P:intrinsic apoptotic signaling pathway"/>
    <property type="evidence" value="ECO:0007669"/>
    <property type="project" value="InterPro"/>
</dbReference>
<sequence>MYKCTTHRTFGQLQLWPRWYAKAVENEPKKSQTVGLAQRPDPESVGCDYIGPPDPDSNLRPYVRHYNNRETPLAKKLRLRRIEIDAWNNDFWTKHNKRFYQEKEDFIQLHKNAGTASQDITADSMSVFYKSFLDKNRRMHIMYNISWYLKNVELLVLAFQVFLQKLLRREKKPTQ</sequence>
<keyword evidence="4" id="KW-0809">Transit peptide</keyword>
<gene>
    <name evidence="9" type="primary">LOC115627459</name>
</gene>
<dbReference type="GO" id="GO:0005743">
    <property type="term" value="C:mitochondrial inner membrane"/>
    <property type="evidence" value="ECO:0007669"/>
    <property type="project" value="UniProtKB-SubCell"/>
</dbReference>
<dbReference type="InterPro" id="IPR018796">
    <property type="entry name" value="COA8"/>
</dbReference>
<dbReference type="Pfam" id="PF10231">
    <property type="entry name" value="COA8"/>
    <property type="match status" value="1"/>
</dbReference>
<evidence type="ECO:0000313" key="8">
    <source>
        <dbReference type="Proteomes" id="UP000504634"/>
    </source>
</evidence>